<dbReference type="PANTHER" id="PTHR23502">
    <property type="entry name" value="MAJOR FACILITATOR SUPERFAMILY"/>
    <property type="match status" value="1"/>
</dbReference>
<evidence type="ECO:0000313" key="9">
    <source>
        <dbReference type="Proteomes" id="UP001437256"/>
    </source>
</evidence>
<gene>
    <name evidence="8" type="ORF">AAF712_008609</name>
</gene>
<feature type="transmembrane region" description="Helical" evidence="6">
    <location>
        <begin position="162"/>
        <end position="184"/>
    </location>
</feature>
<organism evidence="8 9">
    <name type="scientific">Marasmius tenuissimus</name>
    <dbReference type="NCBI Taxonomy" id="585030"/>
    <lineage>
        <taxon>Eukaryota</taxon>
        <taxon>Fungi</taxon>
        <taxon>Dikarya</taxon>
        <taxon>Basidiomycota</taxon>
        <taxon>Agaricomycotina</taxon>
        <taxon>Agaricomycetes</taxon>
        <taxon>Agaricomycetidae</taxon>
        <taxon>Agaricales</taxon>
        <taxon>Marasmiineae</taxon>
        <taxon>Marasmiaceae</taxon>
        <taxon>Marasmius</taxon>
    </lineage>
</organism>
<feature type="compositionally biased region" description="Basic and acidic residues" evidence="5">
    <location>
        <begin position="24"/>
        <end position="38"/>
    </location>
</feature>
<comment type="subcellular location">
    <subcellularLocation>
        <location evidence="1">Membrane</location>
        <topology evidence="1">Multi-pass membrane protein</topology>
    </subcellularLocation>
</comment>
<feature type="domain" description="Major facilitator superfamily (MFS) profile" evidence="7">
    <location>
        <begin position="70"/>
        <end position="423"/>
    </location>
</feature>
<evidence type="ECO:0000256" key="2">
    <source>
        <dbReference type="ARBA" id="ARBA00022692"/>
    </source>
</evidence>
<dbReference type="InterPro" id="IPR011701">
    <property type="entry name" value="MFS"/>
</dbReference>
<dbReference type="InterPro" id="IPR020846">
    <property type="entry name" value="MFS_dom"/>
</dbReference>
<dbReference type="InterPro" id="IPR036259">
    <property type="entry name" value="MFS_trans_sf"/>
</dbReference>
<protein>
    <recommendedName>
        <fullName evidence="7">Major facilitator superfamily (MFS) profile domain-containing protein</fullName>
    </recommendedName>
</protein>
<feature type="transmembrane region" description="Helical" evidence="6">
    <location>
        <begin position="379"/>
        <end position="398"/>
    </location>
</feature>
<keyword evidence="2 6" id="KW-0812">Transmembrane</keyword>
<keyword evidence="4 6" id="KW-0472">Membrane</keyword>
<accession>A0ABR2ZT29</accession>
<dbReference type="Pfam" id="PF07690">
    <property type="entry name" value="MFS_1"/>
    <property type="match status" value="1"/>
</dbReference>
<evidence type="ECO:0000256" key="4">
    <source>
        <dbReference type="ARBA" id="ARBA00023136"/>
    </source>
</evidence>
<dbReference type="Gene3D" id="1.20.1250.20">
    <property type="entry name" value="MFS general substrate transporter like domains"/>
    <property type="match status" value="1"/>
</dbReference>
<name>A0ABR2ZT29_9AGAR</name>
<reference evidence="8 9" key="1">
    <citation type="submission" date="2024-05" db="EMBL/GenBank/DDBJ databases">
        <title>A draft genome resource for the thread blight pathogen Marasmius tenuissimus strain MS-2.</title>
        <authorList>
            <person name="Yulfo-Soto G.E."/>
            <person name="Baruah I.K."/>
            <person name="Amoako-Attah I."/>
            <person name="Bukari Y."/>
            <person name="Meinhardt L.W."/>
            <person name="Bailey B.A."/>
            <person name="Cohen S.P."/>
        </authorList>
    </citation>
    <scope>NUCLEOTIDE SEQUENCE [LARGE SCALE GENOMIC DNA]</scope>
    <source>
        <strain evidence="8 9">MS-2</strain>
    </source>
</reference>
<feature type="transmembrane region" description="Helical" evidence="6">
    <location>
        <begin position="223"/>
        <end position="245"/>
    </location>
</feature>
<feature type="region of interest" description="Disordered" evidence="5">
    <location>
        <begin position="1"/>
        <end position="38"/>
    </location>
</feature>
<dbReference type="EMBL" id="JBBXMP010000062">
    <property type="protein sequence ID" value="KAL0064445.1"/>
    <property type="molecule type" value="Genomic_DNA"/>
</dbReference>
<keyword evidence="9" id="KW-1185">Reference proteome</keyword>
<evidence type="ECO:0000256" key="1">
    <source>
        <dbReference type="ARBA" id="ARBA00004141"/>
    </source>
</evidence>
<dbReference type="Proteomes" id="UP001437256">
    <property type="component" value="Unassembled WGS sequence"/>
</dbReference>
<evidence type="ECO:0000256" key="6">
    <source>
        <dbReference type="SAM" id="Phobius"/>
    </source>
</evidence>
<feature type="transmembrane region" description="Helical" evidence="6">
    <location>
        <begin position="109"/>
        <end position="129"/>
    </location>
</feature>
<sequence>MATLSSSSSRTSGIVEAGGSQRASHLEESDREHEYKVSELEKGGTMANLKSWETDPDNARNWPSLKKWTTVFVIALYTLIPPLGSSMMAPGLPNIADIYGIHSKTITSLTLSVFLLSFAIGPLFLAPISEMYGRTWVFHIANIFSIAFSLGCAFAPSTNALIAFRFLSGFSGAAPIACGGGTIGDLFSEGERGSAMAIYAMGPLIGPAVGPIAGGYLTEAFGIKWVFVTIAGACGVASLVGIPLLRETYAPVIRRHRTMRNGSPEKAFQQAGLLQDVGKWEYLWINLSRPIMLLCKSFICFILSLYMAFLYGIYYLMFATFSSLYSTVYGFKTGPGGLVYLGLGLGFFFSTLACARCVDGMHRYLTLKNGGRGTPEMRMPALFFGSLITPIGLFWYGWSAEAQLHWIMPIIGTGIFAFGMNAA</sequence>
<feature type="transmembrane region" description="Helical" evidence="6">
    <location>
        <begin position="298"/>
        <end position="318"/>
    </location>
</feature>
<comment type="caution">
    <text evidence="8">The sequence shown here is derived from an EMBL/GenBank/DDBJ whole genome shotgun (WGS) entry which is preliminary data.</text>
</comment>
<keyword evidence="3 6" id="KW-1133">Transmembrane helix</keyword>
<evidence type="ECO:0000256" key="5">
    <source>
        <dbReference type="SAM" id="MobiDB-lite"/>
    </source>
</evidence>
<evidence type="ECO:0000256" key="3">
    <source>
        <dbReference type="ARBA" id="ARBA00022989"/>
    </source>
</evidence>
<dbReference type="SUPFAM" id="SSF103473">
    <property type="entry name" value="MFS general substrate transporter"/>
    <property type="match status" value="1"/>
</dbReference>
<dbReference type="PROSITE" id="PS50850">
    <property type="entry name" value="MFS"/>
    <property type="match status" value="1"/>
</dbReference>
<evidence type="ECO:0000313" key="8">
    <source>
        <dbReference type="EMBL" id="KAL0064445.1"/>
    </source>
</evidence>
<dbReference type="PANTHER" id="PTHR23502:SF60">
    <property type="entry name" value="MAJOR FACILITATOR SUPERFAMILY (MFS) PROFILE DOMAIN-CONTAINING PROTEIN-RELATED"/>
    <property type="match status" value="1"/>
</dbReference>
<feature type="transmembrane region" description="Helical" evidence="6">
    <location>
        <begin position="196"/>
        <end position="217"/>
    </location>
</feature>
<feature type="transmembrane region" description="Helical" evidence="6">
    <location>
        <begin position="338"/>
        <end position="358"/>
    </location>
</feature>
<feature type="transmembrane region" description="Helical" evidence="6">
    <location>
        <begin position="136"/>
        <end position="156"/>
    </location>
</feature>
<feature type="transmembrane region" description="Helical" evidence="6">
    <location>
        <begin position="404"/>
        <end position="422"/>
    </location>
</feature>
<feature type="transmembrane region" description="Helical" evidence="6">
    <location>
        <begin position="68"/>
        <end position="89"/>
    </location>
</feature>
<evidence type="ECO:0000259" key="7">
    <source>
        <dbReference type="PROSITE" id="PS50850"/>
    </source>
</evidence>
<proteinExistence type="predicted"/>